<feature type="binding site" evidence="13">
    <location>
        <position position="12"/>
    </location>
    <ligand>
        <name>NADPH</name>
        <dbReference type="ChEBI" id="CHEBI:57783"/>
    </ligand>
</feature>
<dbReference type="GO" id="GO:0046167">
    <property type="term" value="P:glycerol-3-phosphate biosynthetic process"/>
    <property type="evidence" value="ECO:0007669"/>
    <property type="project" value="UniProtKB-UniRule"/>
</dbReference>
<keyword evidence="6 13" id="KW-0443">Lipid metabolism</keyword>
<dbReference type="Gene3D" id="1.10.1040.10">
    <property type="entry name" value="N-(1-d-carboxylethyl)-l-norvaline Dehydrogenase, domain 2"/>
    <property type="match status" value="1"/>
</dbReference>
<feature type="binding site" evidence="13">
    <location>
        <position position="138"/>
    </location>
    <ligand>
        <name>sn-glycerol 3-phosphate</name>
        <dbReference type="ChEBI" id="CHEBI:57597"/>
    </ligand>
</feature>
<dbReference type="GO" id="GO:0006650">
    <property type="term" value="P:glycerophospholipid metabolic process"/>
    <property type="evidence" value="ECO:0007669"/>
    <property type="project" value="UniProtKB-UniRule"/>
</dbReference>
<reference evidence="20" key="1">
    <citation type="submission" date="2021-03" db="EMBL/GenBank/DDBJ databases">
        <title>Comparative Genomics and Metabolomics in the genus Turicibacter.</title>
        <authorList>
            <person name="Maki J."/>
            <person name="Looft T."/>
        </authorList>
    </citation>
    <scope>NUCLEOTIDE SEQUENCE</scope>
    <source>
        <strain evidence="20">ISU324</strain>
    </source>
</reference>
<feature type="binding site" evidence="13">
    <location>
        <position position="256"/>
    </location>
    <ligand>
        <name>sn-glycerol 3-phosphate</name>
        <dbReference type="ChEBI" id="CHEBI:57597"/>
    </ligand>
</feature>
<keyword evidence="2 13" id="KW-0444">Lipid biosynthesis</keyword>
<dbReference type="GO" id="GO:0005829">
    <property type="term" value="C:cytosol"/>
    <property type="evidence" value="ECO:0007669"/>
    <property type="project" value="TreeGrafter"/>
</dbReference>
<feature type="binding site" evidence="13">
    <location>
        <position position="140"/>
    </location>
    <ligand>
        <name>sn-glycerol 3-phosphate</name>
        <dbReference type="ChEBI" id="CHEBI:57597"/>
    </ligand>
</feature>
<keyword evidence="13" id="KW-0547">Nucleotide-binding</keyword>
<dbReference type="InterPro" id="IPR011128">
    <property type="entry name" value="G3P_DH_NAD-dep_N"/>
</dbReference>
<dbReference type="InterPro" id="IPR008927">
    <property type="entry name" value="6-PGluconate_DH-like_C_sf"/>
</dbReference>
<dbReference type="RefSeq" id="WP_055242057.1">
    <property type="nucleotide sequence ID" value="NZ_CP071250.1"/>
</dbReference>
<dbReference type="AlphaFoldDB" id="A0A9Q9CMF7"/>
<feature type="binding site" evidence="15">
    <location>
        <begin position="257"/>
        <end position="258"/>
    </location>
    <ligand>
        <name>substrate</name>
    </ligand>
</feature>
<evidence type="ECO:0000256" key="10">
    <source>
        <dbReference type="ARBA" id="ARBA00066687"/>
    </source>
</evidence>
<dbReference type="InterPro" id="IPR036291">
    <property type="entry name" value="NAD(P)-bd_dom_sf"/>
</dbReference>
<evidence type="ECO:0000256" key="5">
    <source>
        <dbReference type="ARBA" id="ARBA00023027"/>
    </source>
</evidence>
<dbReference type="GO" id="GO:0046168">
    <property type="term" value="P:glycerol-3-phosphate catabolic process"/>
    <property type="evidence" value="ECO:0007669"/>
    <property type="project" value="InterPro"/>
</dbReference>
<keyword evidence="3 13" id="KW-0521">NADP</keyword>
<dbReference type="PROSITE" id="PS00957">
    <property type="entry name" value="NAD_G3PDH"/>
    <property type="match status" value="1"/>
</dbReference>
<evidence type="ECO:0000256" key="8">
    <source>
        <dbReference type="ARBA" id="ARBA00023264"/>
    </source>
</evidence>
<evidence type="ECO:0000259" key="19">
    <source>
        <dbReference type="Pfam" id="PF07479"/>
    </source>
</evidence>
<evidence type="ECO:0000256" key="17">
    <source>
        <dbReference type="RuleBase" id="RU000437"/>
    </source>
</evidence>
<organism evidence="20 21">
    <name type="scientific">Turicibacter bilis</name>
    <dbReference type="NCBI Taxonomy" id="2735723"/>
    <lineage>
        <taxon>Bacteria</taxon>
        <taxon>Bacillati</taxon>
        <taxon>Bacillota</taxon>
        <taxon>Erysipelotrichia</taxon>
        <taxon>Erysipelotrichales</taxon>
        <taxon>Turicibacteraceae</taxon>
        <taxon>Turicibacter</taxon>
    </lineage>
</organism>
<dbReference type="GO" id="GO:0051287">
    <property type="term" value="F:NAD binding"/>
    <property type="evidence" value="ECO:0007669"/>
    <property type="project" value="InterPro"/>
</dbReference>
<dbReference type="SUPFAM" id="SSF51735">
    <property type="entry name" value="NAD(P)-binding Rossmann-fold domains"/>
    <property type="match status" value="1"/>
</dbReference>
<dbReference type="EC" id="1.1.1.94" evidence="10 13"/>
<dbReference type="InterPro" id="IPR013328">
    <property type="entry name" value="6PGD_dom2"/>
</dbReference>
<dbReference type="FunFam" id="1.10.1040.10:FF:000001">
    <property type="entry name" value="Glycerol-3-phosphate dehydrogenase [NAD(P)+]"/>
    <property type="match status" value="1"/>
</dbReference>
<feature type="binding site" evidence="13">
    <location>
        <position position="13"/>
    </location>
    <ligand>
        <name>NADPH</name>
        <dbReference type="ChEBI" id="CHEBI:57783"/>
    </ligand>
</feature>
<feature type="binding site" evidence="16">
    <location>
        <position position="142"/>
    </location>
    <ligand>
        <name>NAD(+)</name>
        <dbReference type="ChEBI" id="CHEBI:57540"/>
    </ligand>
</feature>
<feature type="domain" description="Glycerol-3-phosphate dehydrogenase NAD-dependent C-terminal" evidence="19">
    <location>
        <begin position="182"/>
        <end position="322"/>
    </location>
</feature>
<evidence type="ECO:0000256" key="11">
    <source>
        <dbReference type="ARBA" id="ARBA00069372"/>
    </source>
</evidence>
<dbReference type="GO" id="GO:0008654">
    <property type="term" value="P:phospholipid biosynthetic process"/>
    <property type="evidence" value="ECO:0007669"/>
    <property type="project" value="UniProtKB-KW"/>
</dbReference>
<dbReference type="FunFam" id="3.40.50.720:FF:000019">
    <property type="entry name" value="Glycerol-3-phosphate dehydrogenase [NAD(P)+]"/>
    <property type="match status" value="1"/>
</dbReference>
<comment type="pathway">
    <text evidence="13">Membrane lipid metabolism; glycerophospholipid metabolism.</text>
</comment>
<comment type="catalytic activity">
    <reaction evidence="13">
        <text>sn-glycerol 3-phosphate + NAD(+) = dihydroxyacetone phosphate + NADH + H(+)</text>
        <dbReference type="Rhea" id="RHEA:11092"/>
        <dbReference type="ChEBI" id="CHEBI:15378"/>
        <dbReference type="ChEBI" id="CHEBI:57540"/>
        <dbReference type="ChEBI" id="CHEBI:57597"/>
        <dbReference type="ChEBI" id="CHEBI:57642"/>
        <dbReference type="ChEBI" id="CHEBI:57945"/>
        <dbReference type="EC" id="1.1.1.94"/>
    </reaction>
</comment>
<feature type="binding site" evidence="13">
    <location>
        <position position="283"/>
    </location>
    <ligand>
        <name>NADPH</name>
        <dbReference type="ChEBI" id="CHEBI:57783"/>
    </ligand>
</feature>
<feature type="binding site" evidence="16">
    <location>
        <begin position="9"/>
        <end position="14"/>
    </location>
    <ligand>
        <name>NAD(+)</name>
        <dbReference type="ChEBI" id="CHEBI:57540"/>
    </ligand>
</feature>
<keyword evidence="13" id="KW-0963">Cytoplasm</keyword>
<feature type="binding site" evidence="13">
    <location>
        <position position="142"/>
    </location>
    <ligand>
        <name>NADPH</name>
        <dbReference type="ChEBI" id="CHEBI:57783"/>
    </ligand>
</feature>
<dbReference type="SUPFAM" id="SSF48179">
    <property type="entry name" value="6-phosphogluconate dehydrogenase C-terminal domain-like"/>
    <property type="match status" value="1"/>
</dbReference>
<dbReference type="GO" id="GO:0047952">
    <property type="term" value="F:glycerol-3-phosphate dehydrogenase [NAD(P)+] activity"/>
    <property type="evidence" value="ECO:0007669"/>
    <property type="project" value="UniProtKB-UniRule"/>
</dbReference>
<sequence length="335" mass="36471">MAKNVTVVGAGSWGTALAQVLCDNQNNVKLYDLNQEIVDDINQNHRNSRFFADVQLPVGLVATTNLTEALKDAQIILLSVPTKVIRDVLKTINEHLDHAVMIINASKGIEPGTHKRVSEIVAEEIDQTYLEAFVALSGPSHAEEVIERALTTVTCAATVADKANEIQKMFNNEYFRVYRVDDLIGVEIGGSIKNVIALAAGIIAGLGYGDNPKAALITRGLVEIKRLGAAVGAKEETFSGLSGLGDLIVTCTSVHSRNWQAGYKIGSGSNLQEAIDSMTMVVEGVRTCQATYEMAQALQIEMPIVETVYEVIFNKFDPRVAIAQLMTREMKPEFY</sequence>
<dbReference type="GO" id="GO:0005975">
    <property type="term" value="P:carbohydrate metabolic process"/>
    <property type="evidence" value="ECO:0007669"/>
    <property type="project" value="InterPro"/>
</dbReference>
<feature type="binding site" evidence="13">
    <location>
        <position position="257"/>
    </location>
    <ligand>
        <name>NADPH</name>
        <dbReference type="ChEBI" id="CHEBI:57783"/>
    </ligand>
</feature>
<feature type="domain" description="Glycerol-3-phosphate dehydrogenase NAD-dependent N-terminal" evidence="18">
    <location>
        <begin position="4"/>
        <end position="158"/>
    </location>
</feature>
<protein>
    <recommendedName>
        <fullName evidence="11 13">Glycerol-3-phosphate dehydrogenase [NAD(P)+]</fullName>
        <ecNumber evidence="10 13">1.1.1.94</ecNumber>
    </recommendedName>
    <alternativeName>
        <fullName evidence="13">NAD(P)(+)-dependent glycerol-3-phosphate dehydrogenase</fullName>
    </alternativeName>
    <alternativeName>
        <fullName evidence="12 13">NAD(P)H-dependent dihydroxyacetone-phosphate reductase</fullName>
    </alternativeName>
</protein>
<evidence type="ECO:0000256" key="2">
    <source>
        <dbReference type="ARBA" id="ARBA00022516"/>
    </source>
</evidence>
<name>A0A9Q9CMF7_9FIRM</name>
<feature type="binding site" evidence="13">
    <location>
        <position position="246"/>
    </location>
    <ligand>
        <name>sn-glycerol 3-phosphate</name>
        <dbReference type="ChEBI" id="CHEBI:57597"/>
    </ligand>
</feature>
<dbReference type="Gene3D" id="3.40.50.720">
    <property type="entry name" value="NAD(P)-binding Rossmann-like Domain"/>
    <property type="match status" value="1"/>
</dbReference>
<evidence type="ECO:0000256" key="16">
    <source>
        <dbReference type="PIRSR" id="PIRSR000114-3"/>
    </source>
</evidence>
<feature type="active site" description="Proton acceptor" evidence="13 14">
    <location>
        <position position="193"/>
    </location>
</feature>
<feature type="binding site" evidence="16">
    <location>
        <position position="257"/>
    </location>
    <ligand>
        <name>NAD(+)</name>
        <dbReference type="ChEBI" id="CHEBI:57540"/>
    </ligand>
</feature>
<gene>
    <name evidence="13" type="primary">gpsA</name>
    <name evidence="20" type="ORF">J0J70_10545</name>
</gene>
<comment type="subcellular location">
    <subcellularLocation>
        <location evidence="13">Cytoplasm</location>
    </subcellularLocation>
</comment>
<evidence type="ECO:0000256" key="4">
    <source>
        <dbReference type="ARBA" id="ARBA00023002"/>
    </source>
</evidence>
<dbReference type="PRINTS" id="PR00077">
    <property type="entry name" value="GPDHDRGNASE"/>
</dbReference>
<evidence type="ECO:0000256" key="13">
    <source>
        <dbReference type="HAMAP-Rule" id="MF_00394"/>
    </source>
</evidence>
<comment type="caution">
    <text evidence="13">Lacks conserved residue(s) required for the propagation of feature annotation.</text>
</comment>
<comment type="function">
    <text evidence="13">Catalyzes the reduction of the glycolytic intermediate dihydroxyacetone phosphate (DHAP) to sn-glycerol 3-phosphate (G3P), the key precursor for phospholipid synthesis.</text>
</comment>
<evidence type="ECO:0000256" key="15">
    <source>
        <dbReference type="PIRSR" id="PIRSR000114-2"/>
    </source>
</evidence>
<evidence type="ECO:0000256" key="1">
    <source>
        <dbReference type="ARBA" id="ARBA00011009"/>
    </source>
</evidence>
<dbReference type="Pfam" id="PF07479">
    <property type="entry name" value="NAD_Gly3P_dh_C"/>
    <property type="match status" value="1"/>
</dbReference>
<proteinExistence type="inferred from homology"/>
<feature type="binding site" evidence="13">
    <location>
        <position position="281"/>
    </location>
    <ligand>
        <name>NADPH</name>
        <dbReference type="ChEBI" id="CHEBI:57783"/>
    </ligand>
</feature>
<dbReference type="InterPro" id="IPR006168">
    <property type="entry name" value="G3P_DH_NAD-dep"/>
</dbReference>
<evidence type="ECO:0000256" key="6">
    <source>
        <dbReference type="ARBA" id="ARBA00023098"/>
    </source>
</evidence>
<accession>A0A9Q9CMF7</accession>
<evidence type="ECO:0000256" key="9">
    <source>
        <dbReference type="ARBA" id="ARBA00052716"/>
    </source>
</evidence>
<dbReference type="PANTHER" id="PTHR11728">
    <property type="entry name" value="GLYCEROL-3-PHOSPHATE DEHYDROGENASE"/>
    <property type="match status" value="1"/>
</dbReference>
<feature type="binding site" evidence="13">
    <location>
        <position position="257"/>
    </location>
    <ligand>
        <name>sn-glycerol 3-phosphate</name>
        <dbReference type="ChEBI" id="CHEBI:57597"/>
    </ligand>
</feature>
<dbReference type="EMBL" id="CP071250">
    <property type="protein sequence ID" value="UUF08046.1"/>
    <property type="molecule type" value="Genomic_DNA"/>
</dbReference>
<evidence type="ECO:0000256" key="7">
    <source>
        <dbReference type="ARBA" id="ARBA00023209"/>
    </source>
</evidence>
<dbReference type="Proteomes" id="UP001058072">
    <property type="component" value="Chromosome"/>
</dbReference>
<evidence type="ECO:0000256" key="12">
    <source>
        <dbReference type="ARBA" id="ARBA00080511"/>
    </source>
</evidence>
<feature type="binding site" evidence="13">
    <location>
        <position position="107"/>
    </location>
    <ligand>
        <name>NADPH</name>
        <dbReference type="ChEBI" id="CHEBI:57783"/>
    </ligand>
</feature>
<feature type="binding site" evidence="13">
    <location>
        <position position="107"/>
    </location>
    <ligand>
        <name>sn-glycerol 3-phosphate</name>
        <dbReference type="ChEBI" id="CHEBI:57597"/>
    </ligand>
</feature>
<evidence type="ECO:0000313" key="21">
    <source>
        <dbReference type="Proteomes" id="UP001058072"/>
    </source>
</evidence>
<dbReference type="InterPro" id="IPR006109">
    <property type="entry name" value="G3P_DH_NAD-dep_C"/>
</dbReference>
<keyword evidence="5 13" id="KW-0520">NAD</keyword>
<dbReference type="PIRSF" id="PIRSF000114">
    <property type="entry name" value="Glycerol-3-P_dh"/>
    <property type="match status" value="1"/>
</dbReference>
<evidence type="ECO:0000313" key="20">
    <source>
        <dbReference type="EMBL" id="UUF08046.1"/>
    </source>
</evidence>
<comment type="catalytic activity">
    <reaction evidence="9">
        <text>sn-glycerol 3-phosphate + NADP(+) = dihydroxyacetone phosphate + NADPH + H(+)</text>
        <dbReference type="Rhea" id="RHEA:11096"/>
        <dbReference type="ChEBI" id="CHEBI:15378"/>
        <dbReference type="ChEBI" id="CHEBI:57597"/>
        <dbReference type="ChEBI" id="CHEBI:57642"/>
        <dbReference type="ChEBI" id="CHEBI:57783"/>
        <dbReference type="ChEBI" id="CHEBI:58349"/>
        <dbReference type="EC" id="1.1.1.94"/>
    </reaction>
    <physiologicalReaction direction="right-to-left" evidence="9">
        <dbReference type="Rhea" id="RHEA:11098"/>
    </physiologicalReaction>
</comment>
<evidence type="ECO:0000256" key="14">
    <source>
        <dbReference type="PIRSR" id="PIRSR000114-1"/>
    </source>
</evidence>
<dbReference type="NCBIfam" id="NF000942">
    <property type="entry name" value="PRK00094.1-4"/>
    <property type="match status" value="1"/>
</dbReference>
<dbReference type="Pfam" id="PF01210">
    <property type="entry name" value="NAD_Gly3P_dh_N"/>
    <property type="match status" value="1"/>
</dbReference>
<keyword evidence="7 13" id="KW-0594">Phospholipid biosynthesis</keyword>
<dbReference type="HAMAP" id="MF_00394">
    <property type="entry name" value="NAD_Glyc3P_dehydrog"/>
    <property type="match status" value="1"/>
</dbReference>
<evidence type="ECO:0000256" key="3">
    <source>
        <dbReference type="ARBA" id="ARBA00022857"/>
    </source>
</evidence>
<feature type="binding site" evidence="15">
    <location>
        <position position="107"/>
    </location>
    <ligand>
        <name>substrate</name>
    </ligand>
</feature>
<dbReference type="NCBIfam" id="NF000940">
    <property type="entry name" value="PRK00094.1-2"/>
    <property type="match status" value="1"/>
</dbReference>
<feature type="binding site" evidence="13">
    <location>
        <position position="193"/>
    </location>
    <ligand>
        <name>sn-glycerol 3-phosphate</name>
        <dbReference type="ChEBI" id="CHEBI:57597"/>
    </ligand>
</feature>
<dbReference type="NCBIfam" id="NF000941">
    <property type="entry name" value="PRK00094.1-3"/>
    <property type="match status" value="1"/>
</dbReference>
<keyword evidence="8 13" id="KW-1208">Phospholipid metabolism</keyword>
<comment type="similarity">
    <text evidence="1 13 17">Belongs to the NAD-dependent glycerol-3-phosphate dehydrogenase family.</text>
</comment>
<evidence type="ECO:0000259" key="18">
    <source>
        <dbReference type="Pfam" id="PF01210"/>
    </source>
</evidence>
<keyword evidence="4 13" id="KW-0560">Oxidoreductase</keyword>
<feature type="binding site" evidence="13">
    <location>
        <position position="258"/>
    </location>
    <ligand>
        <name>sn-glycerol 3-phosphate</name>
        <dbReference type="ChEBI" id="CHEBI:57597"/>
    </ligand>
</feature>
<dbReference type="PANTHER" id="PTHR11728:SF1">
    <property type="entry name" value="GLYCEROL-3-PHOSPHATE DEHYDROGENASE [NAD(+)] 2, CHLOROPLASTIC"/>
    <property type="match status" value="1"/>
</dbReference>